<evidence type="ECO:0000256" key="1">
    <source>
        <dbReference type="ARBA" id="ARBA00009775"/>
    </source>
</evidence>
<keyword evidence="7 9" id="KW-0496">Mitochondrion</keyword>
<keyword evidence="8 9" id="KW-0539">Nucleus</keyword>
<feature type="binding site" evidence="9">
    <location>
        <begin position="296"/>
        <end position="297"/>
    </location>
    <ligand>
        <name>S-adenosyl-L-methionine</name>
        <dbReference type="ChEBI" id="CHEBI:59789"/>
    </ligand>
</feature>
<evidence type="ECO:0000256" key="3">
    <source>
        <dbReference type="ARBA" id="ARBA00022603"/>
    </source>
</evidence>
<dbReference type="InterPro" id="IPR025792">
    <property type="entry name" value="tRNA_Gua_MeTrfase_euk"/>
</dbReference>
<comment type="caution">
    <text evidence="12">The sequence shown here is derived from an EMBL/GenBank/DDBJ whole genome shotgun (WGS) entry which is preliminary data.</text>
</comment>
<dbReference type="EMBL" id="JBANRG010000006">
    <property type="protein sequence ID" value="KAK7465472.1"/>
    <property type="molecule type" value="Genomic_DNA"/>
</dbReference>
<dbReference type="CDD" id="cd02440">
    <property type="entry name" value="AdoMet_MTases"/>
    <property type="match status" value="1"/>
</dbReference>
<comment type="similarity">
    <text evidence="9">Belongs to the TRM5 / TYW2 family.</text>
</comment>
<evidence type="ECO:0000313" key="13">
    <source>
        <dbReference type="Proteomes" id="UP001498398"/>
    </source>
</evidence>
<keyword evidence="13" id="KW-1185">Reference proteome</keyword>
<evidence type="ECO:0000256" key="10">
    <source>
        <dbReference type="SAM" id="MobiDB-lite"/>
    </source>
</evidence>
<dbReference type="Pfam" id="PF02475">
    <property type="entry name" value="TRM5-TYW2_MTfase"/>
    <property type="match status" value="1"/>
</dbReference>
<keyword evidence="2 9" id="KW-0963">Cytoplasm</keyword>
<dbReference type="PANTHER" id="PTHR23245">
    <property type="entry name" value="TRNA METHYLTRANSFERASE"/>
    <property type="match status" value="1"/>
</dbReference>
<dbReference type="Proteomes" id="UP001498398">
    <property type="component" value="Unassembled WGS sequence"/>
</dbReference>
<dbReference type="Pfam" id="PF25133">
    <property type="entry name" value="TYW2_N_2"/>
    <property type="match status" value="1"/>
</dbReference>
<comment type="function">
    <text evidence="9">Specifically methylates the N1 position of guanosine-37 in various cytoplasmic and mitochondrial tRNAs. Methylation is not dependent on the nature of the nucleoside 5' of the target nucleoside. This is the first step in the biosynthesis of wybutosine (yW), a modified base adjacent to the anticodon of tRNAs and required for accurate decoding.</text>
</comment>
<gene>
    <name evidence="9 12" type="primary">TRM5</name>
    <name evidence="12" type="ORF">VKT23_005449</name>
</gene>
<feature type="domain" description="SAM-dependent methyltransferase TRM5/TYW2-type" evidence="11">
    <location>
        <begin position="140"/>
        <end position="448"/>
    </location>
</feature>
<keyword evidence="6 9" id="KW-0819">tRNA processing</keyword>
<accession>A0ABR1JT13</accession>
<comment type="subunit">
    <text evidence="9">Monomer.</text>
</comment>
<comment type="similarity">
    <text evidence="1">Belongs to the class I-like SAM-binding methyltransferase superfamily. TRM5/TYW2 family.</text>
</comment>
<dbReference type="InterPro" id="IPR056744">
    <property type="entry name" value="TRM5/TYW2-like_N"/>
</dbReference>
<evidence type="ECO:0000313" key="12">
    <source>
        <dbReference type="EMBL" id="KAK7465472.1"/>
    </source>
</evidence>
<organism evidence="12 13">
    <name type="scientific">Marasmiellus scandens</name>
    <dbReference type="NCBI Taxonomy" id="2682957"/>
    <lineage>
        <taxon>Eukaryota</taxon>
        <taxon>Fungi</taxon>
        <taxon>Dikarya</taxon>
        <taxon>Basidiomycota</taxon>
        <taxon>Agaricomycotina</taxon>
        <taxon>Agaricomycetes</taxon>
        <taxon>Agaricomycetidae</taxon>
        <taxon>Agaricales</taxon>
        <taxon>Marasmiineae</taxon>
        <taxon>Omphalotaceae</taxon>
        <taxon>Marasmiellus</taxon>
    </lineage>
</organism>
<proteinExistence type="inferred from homology"/>
<feature type="binding site" evidence="9">
    <location>
        <begin position="268"/>
        <end position="269"/>
    </location>
    <ligand>
        <name>S-adenosyl-L-methionine</name>
        <dbReference type="ChEBI" id="CHEBI:59789"/>
    </ligand>
</feature>
<feature type="binding site" evidence="9">
    <location>
        <position position="229"/>
    </location>
    <ligand>
        <name>S-adenosyl-L-methionine</name>
        <dbReference type="ChEBI" id="CHEBI:59789"/>
    </ligand>
</feature>
<dbReference type="GO" id="GO:0032259">
    <property type="term" value="P:methylation"/>
    <property type="evidence" value="ECO:0007669"/>
    <property type="project" value="UniProtKB-KW"/>
</dbReference>
<evidence type="ECO:0000256" key="7">
    <source>
        <dbReference type="ARBA" id="ARBA00023128"/>
    </source>
</evidence>
<evidence type="ECO:0000256" key="4">
    <source>
        <dbReference type="ARBA" id="ARBA00022679"/>
    </source>
</evidence>
<evidence type="ECO:0000259" key="11">
    <source>
        <dbReference type="PROSITE" id="PS51684"/>
    </source>
</evidence>
<dbReference type="InterPro" id="IPR030382">
    <property type="entry name" value="MeTrfase_TRM5/TYW2"/>
</dbReference>
<dbReference type="GO" id="GO:0052906">
    <property type="term" value="F:tRNA (guanine(37)-N1)-methyltransferase activity"/>
    <property type="evidence" value="ECO:0007669"/>
    <property type="project" value="UniProtKB-EC"/>
</dbReference>
<keyword evidence="5 9" id="KW-0949">S-adenosyl-L-methionine</keyword>
<keyword evidence="3 9" id="KW-0489">Methyltransferase</keyword>
<dbReference type="SUPFAM" id="SSF53335">
    <property type="entry name" value="S-adenosyl-L-methionine-dependent methyltransferases"/>
    <property type="match status" value="1"/>
</dbReference>
<dbReference type="InterPro" id="IPR029063">
    <property type="entry name" value="SAM-dependent_MTases_sf"/>
</dbReference>
<dbReference type="EC" id="2.1.1.228" evidence="9"/>
<feature type="region of interest" description="Disordered" evidence="10">
    <location>
        <begin position="1"/>
        <end position="24"/>
    </location>
</feature>
<feature type="binding site" evidence="9">
    <location>
        <position position="360"/>
    </location>
    <ligand>
        <name>S-adenosyl-L-methionine</name>
        <dbReference type="ChEBI" id="CHEBI:59789"/>
    </ligand>
</feature>
<comment type="subcellular location">
    <subcellularLocation>
        <location evidence="9">Mitochondrion matrix</location>
    </subcellularLocation>
    <subcellularLocation>
        <location evidence="9">Nucleus</location>
    </subcellularLocation>
    <subcellularLocation>
        <location evidence="9">Cytoplasm</location>
    </subcellularLocation>
    <text evidence="9">Predominantly in the mitochondria and in the nucleus.</text>
</comment>
<dbReference type="PANTHER" id="PTHR23245:SF36">
    <property type="entry name" value="TRNA (GUANINE(37)-N1)-METHYLTRANSFERASE"/>
    <property type="match status" value="1"/>
</dbReference>
<reference evidence="12 13" key="1">
    <citation type="submission" date="2024-01" db="EMBL/GenBank/DDBJ databases">
        <title>A draft genome for the cacao thread blight pathogen Marasmiellus scandens.</title>
        <authorList>
            <person name="Baruah I.K."/>
            <person name="Leung J."/>
            <person name="Bukari Y."/>
            <person name="Amoako-Attah I."/>
            <person name="Meinhardt L.W."/>
            <person name="Bailey B.A."/>
            <person name="Cohen S.P."/>
        </authorList>
    </citation>
    <scope>NUCLEOTIDE SEQUENCE [LARGE SCALE GENOMIC DNA]</scope>
    <source>
        <strain evidence="12 13">GH-19</strain>
    </source>
</reference>
<dbReference type="Gene3D" id="3.30.300.110">
    <property type="entry name" value="Met-10+ protein-like domains"/>
    <property type="match status" value="1"/>
</dbReference>
<evidence type="ECO:0000256" key="5">
    <source>
        <dbReference type="ARBA" id="ARBA00022691"/>
    </source>
</evidence>
<evidence type="ECO:0000256" key="2">
    <source>
        <dbReference type="ARBA" id="ARBA00022490"/>
    </source>
</evidence>
<keyword evidence="4 9" id="KW-0808">Transferase</keyword>
<evidence type="ECO:0000256" key="6">
    <source>
        <dbReference type="ARBA" id="ARBA00022694"/>
    </source>
</evidence>
<dbReference type="InterPro" id="IPR056743">
    <property type="entry name" value="TRM5-TYW2-like_MTfase"/>
</dbReference>
<evidence type="ECO:0000256" key="9">
    <source>
        <dbReference type="HAMAP-Rule" id="MF_03152"/>
    </source>
</evidence>
<evidence type="ECO:0000256" key="8">
    <source>
        <dbReference type="ARBA" id="ARBA00023242"/>
    </source>
</evidence>
<sequence>MSRNIHYKSHLDTTPPEYNGPLSPLDKSSFQKSIPILAVRVPASQTATVLNSDITRQYLIGIPKIRPVVRNPSDPDGDRLVLLKIKSQAEIPPGPLKFLESKSNGFVDYVLNLDYDYWTASEILQAVLPETLREGAPVGFATTGHVAHMNLNDEYLPYKKTIGQIFLDKNKLIKTVVNKLDNIDTQFRVFDMEVLAGEPNFIVEHHESDCRFTFDFSQVYWNSRLHTEHDRIVNLLKPGEVLADVFAGVGPFAIPAAKNKSCAVLANDLNPQSSKYLSKNAQDNEVSDLVRVSCEDGRTFIRDAFHEVYNSPFPSFTGPKPSKTLARKLQKQARNAVATTPASDSEPLLPRKTINHFVMNLPDTAILFLDAFKGVITSQEMKDAYEGKMPLVHCHCFTRELEQHNAEVDIRKRVEEKLGHAPKECNIMHVRSVAPNKEMYCISFRLLPEIVFA</sequence>
<dbReference type="PROSITE" id="PS51684">
    <property type="entry name" value="SAM_MT_TRM5_TYW2"/>
    <property type="match status" value="1"/>
</dbReference>
<name>A0ABR1JT13_9AGAR</name>
<protein>
    <recommendedName>
        <fullName evidence="9">tRNA (guanine(37)-N1)-methyltransferase</fullName>
        <ecNumber evidence="9">2.1.1.228</ecNumber>
    </recommendedName>
    <alternativeName>
        <fullName evidence="9">M1G-methyltransferase</fullName>
    </alternativeName>
    <alternativeName>
        <fullName evidence="9">tRNA [GM37] methyltransferase</fullName>
    </alternativeName>
    <alternativeName>
        <fullName evidence="9">tRNA methyltransferase 5</fullName>
    </alternativeName>
</protein>
<dbReference type="HAMAP" id="MF_03152">
    <property type="entry name" value="TRM5"/>
    <property type="match status" value="1"/>
</dbReference>
<comment type="catalytic activity">
    <reaction evidence="9">
        <text>guanosine(37) in tRNA + S-adenosyl-L-methionine = N(1)-methylguanosine(37) in tRNA + S-adenosyl-L-homocysteine + H(+)</text>
        <dbReference type="Rhea" id="RHEA:36899"/>
        <dbReference type="Rhea" id="RHEA-COMP:10145"/>
        <dbReference type="Rhea" id="RHEA-COMP:10147"/>
        <dbReference type="ChEBI" id="CHEBI:15378"/>
        <dbReference type="ChEBI" id="CHEBI:57856"/>
        <dbReference type="ChEBI" id="CHEBI:59789"/>
        <dbReference type="ChEBI" id="CHEBI:73542"/>
        <dbReference type="ChEBI" id="CHEBI:74269"/>
        <dbReference type="EC" id="2.1.1.228"/>
    </reaction>
</comment>
<dbReference type="Gene3D" id="3.40.50.150">
    <property type="entry name" value="Vaccinia Virus protein VP39"/>
    <property type="match status" value="1"/>
</dbReference>